<organism evidence="1 2">
    <name type="scientific">Ladona fulva</name>
    <name type="common">Scarce chaser dragonfly</name>
    <name type="synonym">Libellula fulva</name>
    <dbReference type="NCBI Taxonomy" id="123851"/>
    <lineage>
        <taxon>Eukaryota</taxon>
        <taxon>Metazoa</taxon>
        <taxon>Ecdysozoa</taxon>
        <taxon>Arthropoda</taxon>
        <taxon>Hexapoda</taxon>
        <taxon>Insecta</taxon>
        <taxon>Pterygota</taxon>
        <taxon>Palaeoptera</taxon>
        <taxon>Odonata</taxon>
        <taxon>Epiprocta</taxon>
        <taxon>Anisoptera</taxon>
        <taxon>Libelluloidea</taxon>
        <taxon>Libellulidae</taxon>
        <taxon>Ladona</taxon>
    </lineage>
</organism>
<evidence type="ECO:0000313" key="2">
    <source>
        <dbReference type="Proteomes" id="UP000792457"/>
    </source>
</evidence>
<protein>
    <submittedName>
        <fullName evidence="1">Uncharacterized protein</fullName>
    </submittedName>
</protein>
<name>A0A8K0KRE1_LADFU</name>
<sequence>MAKRTELLYGGCRLVEIWECNFQECFKENEEMKTHLKKHPLTLKEPMDPPEMLLMEGERMLQNFTIEQKKKSGKKINI</sequence>
<reference evidence="1" key="2">
    <citation type="submission" date="2017-10" db="EMBL/GenBank/DDBJ databases">
        <title>Ladona fulva Genome sequencing and assembly.</title>
        <authorList>
            <person name="Murali S."/>
            <person name="Richards S."/>
            <person name="Bandaranaike D."/>
            <person name="Bellair M."/>
            <person name="Blankenburg K."/>
            <person name="Chao H."/>
            <person name="Dinh H."/>
            <person name="Doddapaneni H."/>
            <person name="Dugan-Rocha S."/>
            <person name="Elkadiri S."/>
            <person name="Gnanaolivu R."/>
            <person name="Hernandez B."/>
            <person name="Skinner E."/>
            <person name="Javaid M."/>
            <person name="Lee S."/>
            <person name="Li M."/>
            <person name="Ming W."/>
            <person name="Munidasa M."/>
            <person name="Muniz J."/>
            <person name="Nguyen L."/>
            <person name="Hughes D."/>
            <person name="Osuji N."/>
            <person name="Pu L.-L."/>
            <person name="Puazo M."/>
            <person name="Qu C."/>
            <person name="Quiroz J."/>
            <person name="Raj R."/>
            <person name="Weissenberger G."/>
            <person name="Xin Y."/>
            <person name="Zou X."/>
            <person name="Han Y."/>
            <person name="Worley K."/>
            <person name="Muzny D."/>
            <person name="Gibbs R."/>
        </authorList>
    </citation>
    <scope>NUCLEOTIDE SEQUENCE</scope>
    <source>
        <strain evidence="1">Sampled in the wild</strain>
    </source>
</reference>
<reference evidence="1" key="1">
    <citation type="submission" date="2013-04" db="EMBL/GenBank/DDBJ databases">
        <authorList>
            <person name="Qu J."/>
            <person name="Murali S.C."/>
            <person name="Bandaranaike D."/>
            <person name="Bellair M."/>
            <person name="Blankenburg K."/>
            <person name="Chao H."/>
            <person name="Dinh H."/>
            <person name="Doddapaneni H."/>
            <person name="Downs B."/>
            <person name="Dugan-Rocha S."/>
            <person name="Elkadiri S."/>
            <person name="Gnanaolivu R.D."/>
            <person name="Hernandez B."/>
            <person name="Javaid M."/>
            <person name="Jayaseelan J.C."/>
            <person name="Lee S."/>
            <person name="Li M."/>
            <person name="Ming W."/>
            <person name="Munidasa M."/>
            <person name="Muniz J."/>
            <person name="Nguyen L."/>
            <person name="Ongeri F."/>
            <person name="Osuji N."/>
            <person name="Pu L.-L."/>
            <person name="Puazo M."/>
            <person name="Qu C."/>
            <person name="Quiroz J."/>
            <person name="Raj R."/>
            <person name="Weissenberger G."/>
            <person name="Xin Y."/>
            <person name="Zou X."/>
            <person name="Han Y."/>
            <person name="Richards S."/>
            <person name="Worley K."/>
            <person name="Muzny D."/>
            <person name="Gibbs R."/>
        </authorList>
    </citation>
    <scope>NUCLEOTIDE SEQUENCE</scope>
    <source>
        <strain evidence="1">Sampled in the wild</strain>
    </source>
</reference>
<comment type="caution">
    <text evidence="1">The sequence shown here is derived from an EMBL/GenBank/DDBJ whole genome shotgun (WGS) entry which is preliminary data.</text>
</comment>
<proteinExistence type="predicted"/>
<keyword evidence="2" id="KW-1185">Reference proteome</keyword>
<gene>
    <name evidence="1" type="ORF">J437_LFUL018334</name>
</gene>
<dbReference type="Proteomes" id="UP000792457">
    <property type="component" value="Unassembled WGS sequence"/>
</dbReference>
<evidence type="ECO:0000313" key="1">
    <source>
        <dbReference type="EMBL" id="KAG8238380.1"/>
    </source>
</evidence>
<dbReference type="AlphaFoldDB" id="A0A8K0KRE1"/>
<dbReference type="EMBL" id="KZ309349">
    <property type="protein sequence ID" value="KAG8238380.1"/>
    <property type="molecule type" value="Genomic_DNA"/>
</dbReference>
<accession>A0A8K0KRE1</accession>